<dbReference type="EMBL" id="BMLF01000001">
    <property type="protein sequence ID" value="GGL91065.1"/>
    <property type="molecule type" value="Genomic_DNA"/>
</dbReference>
<evidence type="ECO:0000256" key="1">
    <source>
        <dbReference type="ARBA" id="ARBA00022729"/>
    </source>
</evidence>
<dbReference type="InterPro" id="IPR031305">
    <property type="entry name" value="Casein_CS"/>
</dbReference>
<comment type="caution">
    <text evidence="3">The sequence shown here is derived from an EMBL/GenBank/DDBJ whole genome shotgun (WGS) entry which is preliminary data.</text>
</comment>
<keyword evidence="1" id="KW-0732">Signal</keyword>
<accession>A0A917WCZ7</accession>
<dbReference type="InterPro" id="IPR025870">
    <property type="entry name" value="Glyoxalase-like_dom"/>
</dbReference>
<evidence type="ECO:0000313" key="3">
    <source>
        <dbReference type="EMBL" id="GGL91065.1"/>
    </source>
</evidence>
<dbReference type="Proteomes" id="UP000649829">
    <property type="component" value="Unassembled WGS sequence"/>
</dbReference>
<protein>
    <recommendedName>
        <fullName evidence="2">Glyoxalase-like domain-containing protein</fullName>
    </recommendedName>
</protein>
<proteinExistence type="predicted"/>
<keyword evidence="4" id="KW-1185">Reference proteome</keyword>
<sequence length="254" mass="26386">MIHLRQVCLVAGALAPAVSALRDVLGLPVAHVDPAVGKFGLENTLLTLGSQFLEVVAPTRAGTAAERYLDRRGGDGGYMVICQAGDRDAQDAVRANARAAGVREAYFSDRGTWNVCQFHPGDMRATFLEVDWDTQGEVAGNWMPAGGLEWQAAGSAPGAITAVEIQGDDPAALAAHWARVLGTRAEGPEAAPTVALANATLRFVADSDGRGPGLGGLDLRLPDPAAARLRAEAAGLGHPEGALICGTRFRFLAA</sequence>
<dbReference type="SUPFAM" id="SSF54593">
    <property type="entry name" value="Glyoxalase/Bleomycin resistance protein/Dihydroxybiphenyl dioxygenase"/>
    <property type="match status" value="1"/>
</dbReference>
<dbReference type="PROSITE" id="PS00306">
    <property type="entry name" value="CASEIN_ALPHA_BETA"/>
    <property type="match status" value="1"/>
</dbReference>
<dbReference type="InterPro" id="IPR029068">
    <property type="entry name" value="Glyas_Bleomycin-R_OHBP_Dase"/>
</dbReference>
<dbReference type="Pfam" id="PF13468">
    <property type="entry name" value="Glyoxalase_3"/>
    <property type="match status" value="1"/>
</dbReference>
<gene>
    <name evidence="3" type="ORF">GCM10011534_11530</name>
</gene>
<dbReference type="RefSeq" id="WP_028286030.1">
    <property type="nucleotide sequence ID" value="NZ_BMLF01000001.1"/>
</dbReference>
<evidence type="ECO:0000259" key="2">
    <source>
        <dbReference type="Pfam" id="PF13468"/>
    </source>
</evidence>
<reference evidence="3" key="1">
    <citation type="journal article" date="2014" name="Int. J. Syst. Evol. Microbiol.">
        <title>Complete genome sequence of Corynebacterium casei LMG S-19264T (=DSM 44701T), isolated from a smear-ripened cheese.</title>
        <authorList>
            <consortium name="US DOE Joint Genome Institute (JGI-PGF)"/>
            <person name="Walter F."/>
            <person name="Albersmeier A."/>
            <person name="Kalinowski J."/>
            <person name="Ruckert C."/>
        </authorList>
    </citation>
    <scope>NUCLEOTIDE SEQUENCE</scope>
    <source>
        <strain evidence="3">CGMCC 1.6293</strain>
    </source>
</reference>
<organism evidence="3 4">
    <name type="scientific">Pseudooceanicola nanhaiensis</name>
    <dbReference type="NCBI Taxonomy" id="375761"/>
    <lineage>
        <taxon>Bacteria</taxon>
        <taxon>Pseudomonadati</taxon>
        <taxon>Pseudomonadota</taxon>
        <taxon>Alphaproteobacteria</taxon>
        <taxon>Rhodobacterales</taxon>
        <taxon>Paracoccaceae</taxon>
        <taxon>Pseudooceanicola</taxon>
    </lineage>
</organism>
<name>A0A917WCZ7_9RHOB</name>
<dbReference type="AlphaFoldDB" id="A0A917WCZ7"/>
<reference evidence="3" key="2">
    <citation type="submission" date="2020-09" db="EMBL/GenBank/DDBJ databases">
        <authorList>
            <person name="Sun Q."/>
            <person name="Zhou Y."/>
        </authorList>
    </citation>
    <scope>NUCLEOTIDE SEQUENCE</scope>
    <source>
        <strain evidence="3">CGMCC 1.6293</strain>
    </source>
</reference>
<feature type="domain" description="Glyoxalase-like" evidence="2">
    <location>
        <begin position="8"/>
        <end position="181"/>
    </location>
</feature>
<dbReference type="Gene3D" id="3.10.180.10">
    <property type="entry name" value="2,3-Dihydroxybiphenyl 1,2-Dioxygenase, domain 1"/>
    <property type="match status" value="2"/>
</dbReference>
<evidence type="ECO:0000313" key="4">
    <source>
        <dbReference type="Proteomes" id="UP000649829"/>
    </source>
</evidence>